<feature type="chain" id="PRO_5046107030" evidence="2">
    <location>
        <begin position="18"/>
        <end position="154"/>
    </location>
</feature>
<protein>
    <submittedName>
        <fullName evidence="3">Uncharacterized protein</fullName>
    </submittedName>
</protein>
<dbReference type="PROSITE" id="PS51257">
    <property type="entry name" value="PROKAR_LIPOPROTEIN"/>
    <property type="match status" value="1"/>
</dbReference>
<keyword evidence="2" id="KW-0732">Signal</keyword>
<evidence type="ECO:0000313" key="3">
    <source>
        <dbReference type="EMBL" id="KAL3418163.1"/>
    </source>
</evidence>
<gene>
    <name evidence="3" type="ORF">PVAG01_09878</name>
</gene>
<evidence type="ECO:0000256" key="2">
    <source>
        <dbReference type="SAM" id="SignalP"/>
    </source>
</evidence>
<evidence type="ECO:0000313" key="4">
    <source>
        <dbReference type="Proteomes" id="UP001629113"/>
    </source>
</evidence>
<accession>A0ABR4P4F1</accession>
<feature type="signal peptide" evidence="2">
    <location>
        <begin position="1"/>
        <end position="17"/>
    </location>
</feature>
<comment type="caution">
    <text evidence="3">The sequence shown here is derived from an EMBL/GenBank/DDBJ whole genome shotgun (WGS) entry which is preliminary data.</text>
</comment>
<feature type="region of interest" description="Disordered" evidence="1">
    <location>
        <begin position="96"/>
        <end position="120"/>
    </location>
</feature>
<name>A0ABR4P4F1_9HELO</name>
<evidence type="ECO:0000256" key="1">
    <source>
        <dbReference type="SAM" id="MobiDB-lite"/>
    </source>
</evidence>
<dbReference type="EMBL" id="JBFCZG010000009">
    <property type="protein sequence ID" value="KAL3418163.1"/>
    <property type="molecule type" value="Genomic_DNA"/>
</dbReference>
<proteinExistence type="predicted"/>
<dbReference type="Proteomes" id="UP001629113">
    <property type="component" value="Unassembled WGS sequence"/>
</dbReference>
<keyword evidence="4" id="KW-1185">Reference proteome</keyword>
<sequence>MRYSFITLAAIIASVCASPQAAAGTIGLGAACNDKSECANGADCYGVTSFTRKTCGSFQSSCTSDEQCATNTCQNGLCGGFLASSLFRITSTASATGAAAPTGTGSTPTTSVTASGVTPTASSSSTLAPFTGAAAREKVGGGVAMAAVLVAAMI</sequence>
<reference evidence="3 4" key="1">
    <citation type="submission" date="2024-06" db="EMBL/GenBank/DDBJ databases">
        <title>Complete genome of Phlyctema vagabunda strain 19-DSS-EL-015.</title>
        <authorList>
            <person name="Fiorenzani C."/>
        </authorList>
    </citation>
    <scope>NUCLEOTIDE SEQUENCE [LARGE SCALE GENOMIC DNA]</scope>
    <source>
        <strain evidence="3 4">19-DSS-EL-015</strain>
    </source>
</reference>
<organism evidence="3 4">
    <name type="scientific">Phlyctema vagabunda</name>
    <dbReference type="NCBI Taxonomy" id="108571"/>
    <lineage>
        <taxon>Eukaryota</taxon>
        <taxon>Fungi</taxon>
        <taxon>Dikarya</taxon>
        <taxon>Ascomycota</taxon>
        <taxon>Pezizomycotina</taxon>
        <taxon>Leotiomycetes</taxon>
        <taxon>Helotiales</taxon>
        <taxon>Dermateaceae</taxon>
        <taxon>Phlyctema</taxon>
    </lineage>
</organism>